<dbReference type="OrthoDB" id="9807628at2"/>
<evidence type="ECO:0000259" key="4">
    <source>
        <dbReference type="Pfam" id="PF13519"/>
    </source>
</evidence>
<dbReference type="Proteomes" id="UP000198575">
    <property type="component" value="Unassembled WGS sequence"/>
</dbReference>
<feature type="transmembrane region" description="Helical" evidence="3">
    <location>
        <begin position="12"/>
        <end position="28"/>
    </location>
</feature>
<feature type="compositionally biased region" description="Low complexity" evidence="2">
    <location>
        <begin position="474"/>
        <end position="492"/>
    </location>
</feature>
<keyword evidence="3" id="KW-0812">Transmembrane</keyword>
<dbReference type="Gene3D" id="1.25.40.10">
    <property type="entry name" value="Tetratricopeptide repeat domain"/>
    <property type="match status" value="1"/>
</dbReference>
<keyword evidence="3" id="KW-1133">Transmembrane helix</keyword>
<feature type="region of interest" description="Disordered" evidence="2">
    <location>
        <begin position="437"/>
        <end position="654"/>
    </location>
</feature>
<gene>
    <name evidence="5" type="ORF">SAMN05216289_13116</name>
</gene>
<dbReference type="STRING" id="578942.SAMN05216289_13116"/>
<evidence type="ECO:0000313" key="5">
    <source>
        <dbReference type="EMBL" id="SFN56235.1"/>
    </source>
</evidence>
<dbReference type="SUPFAM" id="SSF53300">
    <property type="entry name" value="vWA-like"/>
    <property type="match status" value="1"/>
</dbReference>
<dbReference type="PROSITE" id="PS50293">
    <property type="entry name" value="TPR_REGION"/>
    <property type="match status" value="1"/>
</dbReference>
<feature type="compositionally biased region" description="Basic and acidic residues" evidence="2">
    <location>
        <begin position="443"/>
        <end position="464"/>
    </location>
</feature>
<dbReference type="InterPro" id="IPR002035">
    <property type="entry name" value="VWF_A"/>
</dbReference>
<dbReference type="Gene3D" id="3.40.50.410">
    <property type="entry name" value="von Willebrand factor, type A domain"/>
    <property type="match status" value="1"/>
</dbReference>
<feature type="compositionally biased region" description="Basic and acidic residues" evidence="2">
    <location>
        <begin position="506"/>
        <end position="534"/>
    </location>
</feature>
<accession>A0A1I5A149</accession>
<dbReference type="PROSITE" id="PS50005">
    <property type="entry name" value="TPR"/>
    <property type="match status" value="1"/>
</dbReference>
<dbReference type="Pfam" id="PF00515">
    <property type="entry name" value="TPR_1"/>
    <property type="match status" value="1"/>
</dbReference>
<proteinExistence type="predicted"/>
<keyword evidence="3" id="KW-0472">Membrane</keyword>
<dbReference type="Pfam" id="PF13519">
    <property type="entry name" value="VWA_2"/>
    <property type="match status" value="1"/>
</dbReference>
<dbReference type="AlphaFoldDB" id="A0A1I5A149"/>
<protein>
    <submittedName>
        <fullName evidence="5">Ca-activated chloride channel family protein</fullName>
    </submittedName>
</protein>
<organism evidence="5 6">
    <name type="scientific">Dokdonella immobilis</name>
    <dbReference type="NCBI Taxonomy" id="578942"/>
    <lineage>
        <taxon>Bacteria</taxon>
        <taxon>Pseudomonadati</taxon>
        <taxon>Pseudomonadota</taxon>
        <taxon>Gammaproteobacteria</taxon>
        <taxon>Lysobacterales</taxon>
        <taxon>Rhodanobacteraceae</taxon>
        <taxon>Dokdonella</taxon>
    </lineage>
</organism>
<keyword evidence="6" id="KW-1185">Reference proteome</keyword>
<dbReference type="PANTHER" id="PTHR22550">
    <property type="entry name" value="SPORE GERMINATION PROTEIN"/>
    <property type="match status" value="1"/>
</dbReference>
<feature type="compositionally biased region" description="Basic and acidic residues" evidence="2">
    <location>
        <begin position="544"/>
        <end position="560"/>
    </location>
</feature>
<evidence type="ECO:0000256" key="1">
    <source>
        <dbReference type="PROSITE-ProRule" id="PRU00339"/>
    </source>
</evidence>
<dbReference type="RefSeq" id="WP_092409969.1">
    <property type="nucleotide sequence ID" value="NZ_FOVF01000031.1"/>
</dbReference>
<dbReference type="SMART" id="SM00028">
    <property type="entry name" value="TPR"/>
    <property type="match status" value="1"/>
</dbReference>
<dbReference type="InterPro" id="IPR050768">
    <property type="entry name" value="UPF0353/GerABKA_families"/>
</dbReference>
<sequence>MSAFAEFHFLRPGWLFALALIPLAWWFWRHVRGEAGNWRAVVDAHLLPHLVETTNERSQQGGIWLAVVAWMLASLALAGPAWERESLPLYRNESARVLAIELAPTMLAADLKPTRLARARFKLNDVLAASRDMQTALIGYSGDAFVAAPLTDDVNTVRNLVDALDPGVMPVVGNNTERAIDEAARLIEQAGLKSGELILLADSVSSRALAAARAAHRKGLVISVLGVGSESGAPVPLPQGGFLQDAQGNIVLPRLDEQGLRALAEAGGGRYARLSADRSDLGIVLRSNNASPETAKASDSKALSARYRDRGPWLVLALLPLAMFAFRRGWLMALALALLAPAPPVQAMDWMDLWQRPDQRAARALAEGDAARAQTLAEDPQWQGSAAYRAGDFASASAAFAQAEGAQALYNRGNALAREGKYEEAIDAYGKALEASPGMEDAEANKRSVEEWLKRQQDQQRDNKQQNQQGGGQDKQNQQGQNDNSQSGQSSDQQHDAGKQGQQPPDQEKGDESPEDAAGKKDKDGQEDSSKDSGKNSQAEPEDDKGGRDVSSDSNDRQKPGDANSKSAAETAQEKQQREQQQAQMAKAIDKALDGKPEGEQKSASEAAAMSESEREQQQALNQWLQRVPDDPGGLLRRKFQLEYDRRQRDGGGQ</sequence>
<feature type="compositionally biased region" description="Basic and acidic residues" evidence="2">
    <location>
        <begin position="640"/>
        <end position="654"/>
    </location>
</feature>
<dbReference type="InterPro" id="IPR036465">
    <property type="entry name" value="vWFA_dom_sf"/>
</dbReference>
<dbReference type="EMBL" id="FOVF01000031">
    <property type="protein sequence ID" value="SFN56235.1"/>
    <property type="molecule type" value="Genomic_DNA"/>
</dbReference>
<keyword evidence="1" id="KW-0802">TPR repeat</keyword>
<evidence type="ECO:0000313" key="6">
    <source>
        <dbReference type="Proteomes" id="UP000198575"/>
    </source>
</evidence>
<evidence type="ECO:0000256" key="3">
    <source>
        <dbReference type="SAM" id="Phobius"/>
    </source>
</evidence>
<dbReference type="InterPro" id="IPR011990">
    <property type="entry name" value="TPR-like_helical_dom_sf"/>
</dbReference>
<feature type="repeat" description="TPR" evidence="1">
    <location>
        <begin position="406"/>
        <end position="439"/>
    </location>
</feature>
<feature type="compositionally biased region" description="Basic and acidic residues" evidence="2">
    <location>
        <begin position="588"/>
        <end position="603"/>
    </location>
</feature>
<name>A0A1I5A149_9GAMM</name>
<feature type="domain" description="VWFA" evidence="4">
    <location>
        <begin position="106"/>
        <end position="203"/>
    </location>
</feature>
<evidence type="ECO:0000256" key="2">
    <source>
        <dbReference type="SAM" id="MobiDB-lite"/>
    </source>
</evidence>
<reference evidence="5 6" key="1">
    <citation type="submission" date="2016-10" db="EMBL/GenBank/DDBJ databases">
        <authorList>
            <person name="de Groot N.N."/>
        </authorList>
    </citation>
    <scope>NUCLEOTIDE SEQUENCE [LARGE SCALE GENOMIC DNA]</scope>
    <source>
        <strain evidence="5 6">CGMCC 1.7659</strain>
    </source>
</reference>
<dbReference type="PANTHER" id="PTHR22550:SF14">
    <property type="entry name" value="VWFA DOMAIN-CONTAINING PROTEIN"/>
    <property type="match status" value="1"/>
</dbReference>
<feature type="transmembrane region" description="Helical" evidence="3">
    <location>
        <begin position="63"/>
        <end position="82"/>
    </location>
</feature>
<dbReference type="InterPro" id="IPR019734">
    <property type="entry name" value="TPR_rpt"/>
</dbReference>
<dbReference type="SUPFAM" id="SSF48452">
    <property type="entry name" value="TPR-like"/>
    <property type="match status" value="1"/>
</dbReference>